<evidence type="ECO:0000256" key="2">
    <source>
        <dbReference type="ARBA" id="ARBA00006739"/>
    </source>
</evidence>
<evidence type="ECO:0000256" key="3">
    <source>
        <dbReference type="ARBA" id="ARBA00022676"/>
    </source>
</evidence>
<evidence type="ECO:0000256" key="4">
    <source>
        <dbReference type="ARBA" id="ARBA00022679"/>
    </source>
</evidence>
<keyword evidence="3" id="KW-0328">Glycosyltransferase</keyword>
<protein>
    <submittedName>
        <fullName evidence="6">Putative glycosyltransferase</fullName>
    </submittedName>
</protein>
<reference evidence="7 8" key="2">
    <citation type="journal article" date="2015" name="Genome Announc.">
        <title>Expanding the biotechnology potential of lactobacilli through comparative genomics of 213 strains and associated genera.</title>
        <authorList>
            <person name="Sun Z."/>
            <person name="Harris H.M."/>
            <person name="McCann A."/>
            <person name="Guo C."/>
            <person name="Argimon S."/>
            <person name="Zhang W."/>
            <person name="Yang X."/>
            <person name="Jeffery I.B."/>
            <person name="Cooney J.C."/>
            <person name="Kagawa T.F."/>
            <person name="Liu W."/>
            <person name="Song Y."/>
            <person name="Salvetti E."/>
            <person name="Wrobel A."/>
            <person name="Rasinkangas P."/>
            <person name="Parkhill J."/>
            <person name="Rea M.C."/>
            <person name="O'Sullivan O."/>
            <person name="Ritari J."/>
            <person name="Douillard F.P."/>
            <person name="Paul Ross R."/>
            <person name="Yang R."/>
            <person name="Briner A.E."/>
            <person name="Felis G.E."/>
            <person name="de Vos W.M."/>
            <person name="Barrangou R."/>
            <person name="Klaenhammer T.R."/>
            <person name="Caufield P.W."/>
            <person name="Cui Y."/>
            <person name="Zhang H."/>
            <person name="O'Toole P.W."/>
        </authorList>
    </citation>
    <scope>NUCLEOTIDE SEQUENCE [LARGE SCALE GENOMIC DNA]</scope>
    <source>
        <strain evidence="7 8">DSM 20605</strain>
    </source>
</reference>
<evidence type="ECO:0000256" key="1">
    <source>
        <dbReference type="ARBA" id="ARBA00004776"/>
    </source>
</evidence>
<dbReference type="GO" id="GO:0016757">
    <property type="term" value="F:glycosyltransferase activity"/>
    <property type="evidence" value="ECO:0007669"/>
    <property type="project" value="UniProtKB-KW"/>
</dbReference>
<evidence type="ECO:0000313" key="8">
    <source>
        <dbReference type="Proteomes" id="UP000051576"/>
    </source>
</evidence>
<dbReference type="STRING" id="1133569.FD21_GL001713"/>
<proteinExistence type="inferred from homology"/>
<dbReference type="EMBL" id="AYYX01000058">
    <property type="protein sequence ID" value="KRM86263.1"/>
    <property type="molecule type" value="Genomic_DNA"/>
</dbReference>
<dbReference type="InterPro" id="IPR001173">
    <property type="entry name" value="Glyco_trans_2-like"/>
</dbReference>
<dbReference type="Gene3D" id="3.90.550.10">
    <property type="entry name" value="Spore Coat Polysaccharide Biosynthesis Protein SpsA, Chain A"/>
    <property type="match status" value="1"/>
</dbReference>
<gene>
    <name evidence="7" type="ORF">FD21_GL001713</name>
</gene>
<evidence type="ECO:0000259" key="5">
    <source>
        <dbReference type="Pfam" id="PF00535"/>
    </source>
</evidence>
<dbReference type="PANTHER" id="PTHR43179">
    <property type="entry name" value="RHAMNOSYLTRANSFERASE WBBL"/>
    <property type="match status" value="1"/>
</dbReference>
<dbReference type="EMBL" id="KM886873">
    <property type="protein sequence ID" value="AJA34454.1"/>
    <property type="molecule type" value="Genomic_DNA"/>
</dbReference>
<accession>A0A0A7RIN3</accession>
<comment type="similarity">
    <text evidence="2">Belongs to the glycosyltransferase 2 family.</text>
</comment>
<dbReference type="AlphaFoldDB" id="A0A0A7RIN3"/>
<feature type="domain" description="Glycosyltransferase 2-like" evidence="5">
    <location>
        <begin position="9"/>
        <end position="109"/>
    </location>
</feature>
<dbReference type="SUPFAM" id="SSF53448">
    <property type="entry name" value="Nucleotide-diphospho-sugar transferases"/>
    <property type="match status" value="1"/>
</dbReference>
<evidence type="ECO:0000313" key="6">
    <source>
        <dbReference type="EMBL" id="AJA34454.1"/>
    </source>
</evidence>
<sequence>MDNSKIGALIVTYNPEVSKLLSNIKAISPQVDRVVVVDNGSINYKNIIEVTNGLNSEMINLGKNLGIAAAQNRGMSFFFDRGFDWVMTLDQDSIVPLNAINEMEKSPKFQDSSTGILTMQYFDPNWTKQQQQQKLKPIDAPDDLRLRVISSGNLIRTKVWNLVGGFDEWMFIDQVDFDFDAKMTILGYKIWKLNKLVMQHEIGRVISNETLLIRLLRLPPEELLYNHSPIREYYINRNLIVYSKRYQSYPKFERFKLNIYDNILLTRKILLYEKPKLKKLWFALKGILAGIRYNPDKDDSFLRFKDKIVKIDN</sequence>
<organism evidence="6">
    <name type="scientific">Liquorilactobacillus vini DSM 20605</name>
    <dbReference type="NCBI Taxonomy" id="1133569"/>
    <lineage>
        <taxon>Bacteria</taxon>
        <taxon>Bacillati</taxon>
        <taxon>Bacillota</taxon>
        <taxon>Bacilli</taxon>
        <taxon>Lactobacillales</taxon>
        <taxon>Lactobacillaceae</taxon>
        <taxon>Liquorilactobacillus</taxon>
    </lineage>
</organism>
<dbReference type="InterPro" id="IPR029044">
    <property type="entry name" value="Nucleotide-diphossugar_trans"/>
</dbReference>
<keyword evidence="8" id="KW-1185">Reference proteome</keyword>
<dbReference type="PATRIC" id="fig|1133569.4.peg.1857"/>
<dbReference type="eggNOG" id="COG1216">
    <property type="taxonomic scope" value="Bacteria"/>
</dbReference>
<evidence type="ECO:0000313" key="7">
    <source>
        <dbReference type="EMBL" id="KRM86263.1"/>
    </source>
</evidence>
<dbReference type="RefSeq" id="WP_010580505.1">
    <property type="nucleotide sequence ID" value="NZ_AHYZ01000084.1"/>
</dbReference>
<reference evidence="6" key="1">
    <citation type="journal article" date="2014" name="Appl. Environ. Microbiol.">
        <title>Detection and genomic characterization of motility in Lactobacillus curvatus: confirmation of motility in a species outside the Lactobacillus salivarius clade.</title>
        <authorList>
            <person name="Cousin F.J."/>
            <person name="Lynch S.M."/>
            <person name="Harris H.M."/>
            <person name="McCann A."/>
            <person name="Lynch D.B."/>
            <person name="Neville B.A."/>
            <person name="Irisawa T."/>
            <person name="Okada S."/>
            <person name="Endo A."/>
            <person name="O'Toole P.W."/>
        </authorList>
    </citation>
    <scope>NUCLEOTIDE SEQUENCE</scope>
    <source>
        <strain evidence="6">DSM 20605</strain>
    </source>
</reference>
<keyword evidence="4 6" id="KW-0808">Transferase</keyword>
<dbReference type="Pfam" id="PF00535">
    <property type="entry name" value="Glycos_transf_2"/>
    <property type="match status" value="1"/>
</dbReference>
<dbReference type="Proteomes" id="UP000051576">
    <property type="component" value="Unassembled WGS sequence"/>
</dbReference>
<dbReference type="PANTHER" id="PTHR43179:SF12">
    <property type="entry name" value="GALACTOFURANOSYLTRANSFERASE GLFT2"/>
    <property type="match status" value="1"/>
</dbReference>
<name>A0A0A7RIN3_9LACO</name>
<comment type="pathway">
    <text evidence="1">Cell wall biogenesis; cell wall polysaccharide biosynthesis.</text>
</comment>